<dbReference type="Pfam" id="PF00202">
    <property type="entry name" value="Aminotran_3"/>
    <property type="match status" value="1"/>
</dbReference>
<keyword evidence="2 3" id="KW-0663">Pyridoxal phosphate</keyword>
<dbReference type="PANTHER" id="PTHR43094:SF1">
    <property type="entry name" value="AMINOTRANSFERASE CLASS-III"/>
    <property type="match status" value="1"/>
</dbReference>
<dbReference type="Gene3D" id="3.40.640.10">
    <property type="entry name" value="Type I PLP-dependent aspartate aminotransferase-like (Major domain)"/>
    <property type="match status" value="1"/>
</dbReference>
<protein>
    <submittedName>
        <fullName evidence="4">Aspartate aminotransferase family protein</fullName>
    </submittedName>
</protein>
<dbReference type="InterPro" id="IPR005814">
    <property type="entry name" value="Aminotrans_3"/>
</dbReference>
<dbReference type="InterPro" id="IPR015421">
    <property type="entry name" value="PyrdxlP-dep_Trfase_major"/>
</dbReference>
<proteinExistence type="inferred from homology"/>
<sequence>MIESSGYAVWHGLTPMGEFLRDNDPDMFLVSGADSHVVDAGGRRYLDARSSMWNVTLGYSCEPVKRAMARQLDVLPSGTVMRYEHPPQSTVDYAAALAATLPAPLRHIRFGNTGSQMTESAAMLSRFYRRMTGETDRHTVIALHSAYHGTGPLATALTDEPVLHDYSAPVDQHVVHVTTPPPVSCEPGACTGGCVRPVLDAIESVGTDHVTAVMFEPVSGTSFLPAPPHYLETLIVECRRRGIHTIADEVTTGAGRVGAMTYIERLTEVPDMLVLGKGLSAGYFPLAVLAVGSHVFDALTHPPVRLGFPNGSTTDGHPLGAAAGLAVLDVLTADGFFDGVRRRSADLVAMLAAAAESEPRLGAVRGEGMLLGIELVDENGEPWRVREVNRFRLACRDQGLLTSYSLGVLPLLPQLTISEADCRELVDLLLKALAAYQPGA</sequence>
<organism evidence="4 5">
    <name type="scientific">Polymorphospora lycopeni</name>
    <dbReference type="NCBI Taxonomy" id="3140240"/>
    <lineage>
        <taxon>Bacteria</taxon>
        <taxon>Bacillati</taxon>
        <taxon>Actinomycetota</taxon>
        <taxon>Actinomycetes</taxon>
        <taxon>Micromonosporales</taxon>
        <taxon>Micromonosporaceae</taxon>
        <taxon>Polymorphospora</taxon>
    </lineage>
</organism>
<dbReference type="RefSeq" id="WP_364218052.1">
    <property type="nucleotide sequence ID" value="NZ_JBCGDC010000007.1"/>
</dbReference>
<evidence type="ECO:0000256" key="1">
    <source>
        <dbReference type="ARBA" id="ARBA00008954"/>
    </source>
</evidence>
<dbReference type="PANTHER" id="PTHR43094">
    <property type="entry name" value="AMINOTRANSFERASE"/>
    <property type="match status" value="1"/>
</dbReference>
<evidence type="ECO:0000256" key="3">
    <source>
        <dbReference type="RuleBase" id="RU003560"/>
    </source>
</evidence>
<accession>A0ABV5CMI0</accession>
<evidence type="ECO:0000313" key="5">
    <source>
        <dbReference type="Proteomes" id="UP001582793"/>
    </source>
</evidence>
<dbReference type="GO" id="GO:0008483">
    <property type="term" value="F:transaminase activity"/>
    <property type="evidence" value="ECO:0007669"/>
    <property type="project" value="UniProtKB-KW"/>
</dbReference>
<comment type="similarity">
    <text evidence="1 3">Belongs to the class-III pyridoxal-phosphate-dependent aminotransferase family.</text>
</comment>
<keyword evidence="4" id="KW-0808">Transferase</keyword>
<dbReference type="InterPro" id="IPR015424">
    <property type="entry name" value="PyrdxlP-dep_Trfase"/>
</dbReference>
<dbReference type="Gene3D" id="3.90.1150.10">
    <property type="entry name" value="Aspartate Aminotransferase, domain 1"/>
    <property type="match status" value="1"/>
</dbReference>
<dbReference type="SUPFAM" id="SSF53383">
    <property type="entry name" value="PLP-dependent transferases"/>
    <property type="match status" value="1"/>
</dbReference>
<dbReference type="Proteomes" id="UP001582793">
    <property type="component" value="Unassembled WGS sequence"/>
</dbReference>
<dbReference type="CDD" id="cd00610">
    <property type="entry name" value="OAT_like"/>
    <property type="match status" value="1"/>
</dbReference>
<dbReference type="InterPro" id="IPR015422">
    <property type="entry name" value="PyrdxlP-dep_Trfase_small"/>
</dbReference>
<comment type="caution">
    <text evidence="4">The sequence shown here is derived from an EMBL/GenBank/DDBJ whole genome shotgun (WGS) entry which is preliminary data.</text>
</comment>
<name>A0ABV5CMI0_9ACTN</name>
<reference evidence="4 5" key="1">
    <citation type="submission" date="2024-04" db="EMBL/GenBank/DDBJ databases">
        <title>Polymorphospora sp. isolated from Baiyangdian Lake in Xiong'an New Area.</title>
        <authorList>
            <person name="Zhang X."/>
            <person name="Liu J."/>
        </authorList>
    </citation>
    <scope>NUCLEOTIDE SEQUENCE [LARGE SCALE GENOMIC DNA]</scope>
    <source>
        <strain evidence="4 5">2-325</strain>
    </source>
</reference>
<gene>
    <name evidence="4" type="ORF">AAFH96_03830</name>
</gene>
<evidence type="ECO:0000256" key="2">
    <source>
        <dbReference type="ARBA" id="ARBA00022898"/>
    </source>
</evidence>
<evidence type="ECO:0000313" key="4">
    <source>
        <dbReference type="EMBL" id="MFB6392236.1"/>
    </source>
</evidence>
<keyword evidence="4" id="KW-0032">Aminotransferase</keyword>
<dbReference type="EMBL" id="JBCGDC010000007">
    <property type="protein sequence ID" value="MFB6392236.1"/>
    <property type="molecule type" value="Genomic_DNA"/>
</dbReference>
<keyword evidence="5" id="KW-1185">Reference proteome</keyword>